<dbReference type="EMBL" id="AZFW01000037">
    <property type="protein sequence ID" value="KRM28101.1"/>
    <property type="molecule type" value="Genomic_DNA"/>
</dbReference>
<dbReference type="PATRIC" id="fig|1122147.4.peg.2267"/>
<dbReference type="RefSeq" id="WP_027828785.1">
    <property type="nucleotide sequence ID" value="NZ_AUEH01000029.1"/>
</dbReference>
<accession>A0A0R1XER3</accession>
<evidence type="ECO:0000313" key="1">
    <source>
        <dbReference type="EMBL" id="KRM28101.1"/>
    </source>
</evidence>
<evidence type="ECO:0000313" key="2">
    <source>
        <dbReference type="Proteomes" id="UP000050949"/>
    </source>
</evidence>
<organism evidence="1 2">
    <name type="scientific">Schleiferilactobacillus harbinensis DSM 16991</name>
    <dbReference type="NCBI Taxonomy" id="1122147"/>
    <lineage>
        <taxon>Bacteria</taxon>
        <taxon>Bacillati</taxon>
        <taxon>Bacillota</taxon>
        <taxon>Bacilli</taxon>
        <taxon>Lactobacillales</taxon>
        <taxon>Lactobacillaceae</taxon>
        <taxon>Schleiferilactobacillus</taxon>
    </lineage>
</organism>
<dbReference type="Proteomes" id="UP000050949">
    <property type="component" value="Unassembled WGS sequence"/>
</dbReference>
<reference evidence="1 2" key="1">
    <citation type="journal article" date="2015" name="Genome Announc.">
        <title>Expanding the biotechnology potential of lactobacilli through comparative genomics of 213 strains and associated genera.</title>
        <authorList>
            <person name="Sun Z."/>
            <person name="Harris H.M."/>
            <person name="McCann A."/>
            <person name="Guo C."/>
            <person name="Argimon S."/>
            <person name="Zhang W."/>
            <person name="Yang X."/>
            <person name="Jeffery I.B."/>
            <person name="Cooney J.C."/>
            <person name="Kagawa T.F."/>
            <person name="Liu W."/>
            <person name="Song Y."/>
            <person name="Salvetti E."/>
            <person name="Wrobel A."/>
            <person name="Rasinkangas P."/>
            <person name="Parkhill J."/>
            <person name="Rea M.C."/>
            <person name="O'Sullivan O."/>
            <person name="Ritari J."/>
            <person name="Douillard F.P."/>
            <person name="Paul Ross R."/>
            <person name="Yang R."/>
            <person name="Briner A.E."/>
            <person name="Felis G.E."/>
            <person name="de Vos W.M."/>
            <person name="Barrangou R."/>
            <person name="Klaenhammer T.R."/>
            <person name="Caufield P.W."/>
            <person name="Cui Y."/>
            <person name="Zhang H."/>
            <person name="O'Toole P.W."/>
        </authorList>
    </citation>
    <scope>NUCLEOTIDE SEQUENCE [LARGE SCALE GENOMIC DNA]</scope>
    <source>
        <strain evidence="1 2">DSM 16991</strain>
    </source>
</reference>
<sequence length="207" mass="23900">MDLAAFKTHYYYKTDLIALCRQYQLPTSGTKADLNQRLDAFFSGRPVRQRAESANRGQKLTAAQLTLETPIIGSGFAFNAAAREFFAAYFHVKHFRFTKSMAVYKRQVDAKKDQTATIGDLIRVYQETKDKPAAQRAFLANNPEEQTYQWNNFVRDFFADPQTAVFHDRLKVAAILWQQVKRSTDAKVYRPQLVTQYGPLIAQYRRP</sequence>
<gene>
    <name evidence="1" type="ORF">FC91_GL002192</name>
</gene>
<dbReference type="Gene3D" id="1.10.720.30">
    <property type="entry name" value="SAP domain"/>
    <property type="match status" value="1"/>
</dbReference>
<proteinExistence type="predicted"/>
<comment type="caution">
    <text evidence="1">The sequence shown here is derived from an EMBL/GenBank/DDBJ whole genome shotgun (WGS) entry which is preliminary data.</text>
</comment>
<evidence type="ECO:0008006" key="3">
    <source>
        <dbReference type="Google" id="ProtNLM"/>
    </source>
</evidence>
<name>A0A0R1XER3_9LACO</name>
<dbReference type="Pfam" id="PF18953">
    <property type="entry name" value="SAP_new25"/>
    <property type="match status" value="1"/>
</dbReference>
<dbReference type="InterPro" id="IPR036361">
    <property type="entry name" value="SAP_dom_sf"/>
</dbReference>
<protein>
    <recommendedName>
        <fullName evidence="3">SAP domain-containing protein</fullName>
    </recommendedName>
</protein>
<dbReference type="OrthoDB" id="9778090at2"/>
<dbReference type="AlphaFoldDB" id="A0A0R1XER3"/>
<dbReference type="eggNOG" id="COG2207">
    <property type="taxonomic scope" value="Bacteria"/>
</dbReference>